<evidence type="ECO:0000256" key="5">
    <source>
        <dbReference type="ARBA" id="ARBA00022695"/>
    </source>
</evidence>
<sequence length="880" mass="99758">MDTKAAIDSIRINECGYDELCLKYGKHLVDKEIELELESKDLAYQAFMSKINKARENKTLADTGTTKMLLKEALPAFCKGLKDFYTKADSGKPGKRHICAVVLKQLEIEHVAFLSLRSILSNAIPQVNLTSLAKELGTELELEMKFQDVLSTLSDKERSYFQVNLNKRIGMSFKQAFVNAKDKWLADENRKERWEKWTDSVRCNLGMKLIDIFIVSTGLGKISKYSKSGSFNITYRFEIAPEIVQYIVHNDKEMADLLFKNRPMVIPPKPWTNPINGGYYINLKRPIPLVRLNEKTVMDLYGDLDMPDVYKAVNAIQETPWRINQRVLKVAQEISKWKHIPEGLEMPLAEPEEPPVRPEAADKDPNVQKEWRKSMVIYFQRDNKRKSKRYAVNAQLALADIYKDYERIYFPHNLDFRGRVYPLPLLNPQGTDFCKSLLEFADGAPLGDSGVAWLAIQGANCYGLDKKPLEERIAWVYENTELILRTAKDPLTDLEWTETDSPWEFLAFCFEWADFMEQGTDYVSHIPVAFDGSCSGIQHFSAMLKDEIGGTAVNLVPDDKVHDIYGIVAEHVKQAVMKDAAEGTEDELKTAEDGAEYVSKGTKSLAAEWLAYGITRKVTKRPTMTLSYGAKKFGFTEQILEDTIYPHLEHHPLAFSKPRQAATYMADKIWNSLGEVVVKAREAMDWLQTASGLLATDKNINGENLPTQWVTPSGFLVRQRYPKVRLKKLKTFCSGTIHVSDESGAPEESKKEGETFQISVSEDLGEIDSRKQKQGIAPNYVHSMDASHLMLTVDACVDAGIHQFAMIHDSYGCPAGQGDLMFSLVREVFAETYNQNDVLQDLHDQVENMLSPKKAKELPPIPKHGTLDLDVVKQSMYAFC</sequence>
<dbReference type="SUPFAM" id="SSF56672">
    <property type="entry name" value="DNA/RNA polymerases"/>
    <property type="match status" value="1"/>
</dbReference>
<dbReference type="InterPro" id="IPR037159">
    <property type="entry name" value="RNA_POL_N_sf"/>
</dbReference>
<accession>A0A8S5V3P0</accession>
<evidence type="ECO:0000256" key="1">
    <source>
        <dbReference type="ARBA" id="ARBA00009493"/>
    </source>
</evidence>
<dbReference type="InterPro" id="IPR043502">
    <property type="entry name" value="DNA/RNA_pol_sf"/>
</dbReference>
<evidence type="ECO:0000256" key="2">
    <source>
        <dbReference type="ARBA" id="ARBA00012418"/>
    </source>
</evidence>
<feature type="domain" description="DNA-directed RNA polymerase N-terminal" evidence="9">
    <location>
        <begin position="30"/>
        <end position="318"/>
    </location>
</feature>
<dbReference type="GO" id="GO:0003899">
    <property type="term" value="F:DNA-directed RNA polymerase activity"/>
    <property type="evidence" value="ECO:0007669"/>
    <property type="project" value="UniProtKB-EC"/>
</dbReference>
<dbReference type="Pfam" id="PF14700">
    <property type="entry name" value="RPOL_N"/>
    <property type="match status" value="1"/>
</dbReference>
<dbReference type="Gene3D" id="1.10.287.280">
    <property type="match status" value="1"/>
</dbReference>
<keyword evidence="6" id="KW-0804">Transcription</keyword>
<dbReference type="InterPro" id="IPR046950">
    <property type="entry name" value="DNA-dir_Rpol_C_phage-type"/>
</dbReference>
<proteinExistence type="inferred from homology"/>
<protein>
    <recommendedName>
        <fullName evidence="2">DNA-directed RNA polymerase</fullName>
        <ecNumber evidence="2">2.7.7.6</ecNumber>
    </recommendedName>
</protein>
<dbReference type="SMART" id="SM01311">
    <property type="entry name" value="RPOL_N"/>
    <property type="match status" value="1"/>
</dbReference>
<dbReference type="Gene3D" id="1.10.150.20">
    <property type="entry name" value="5' to 3' exonuclease, C-terminal subdomain"/>
    <property type="match status" value="1"/>
</dbReference>
<dbReference type="Pfam" id="PF00940">
    <property type="entry name" value="RNA_pol"/>
    <property type="match status" value="1"/>
</dbReference>
<dbReference type="Gene3D" id="1.10.287.260">
    <property type="match status" value="1"/>
</dbReference>
<comment type="similarity">
    <text evidence="1">Belongs to the phage and mitochondrial RNA polymerase family.</text>
</comment>
<dbReference type="GO" id="GO:0003677">
    <property type="term" value="F:DNA binding"/>
    <property type="evidence" value="ECO:0007669"/>
    <property type="project" value="InterPro"/>
</dbReference>
<dbReference type="PANTHER" id="PTHR10102:SF0">
    <property type="entry name" value="DNA-DIRECTED RNA POLYMERASE, MITOCHONDRIAL"/>
    <property type="match status" value="1"/>
</dbReference>
<keyword evidence="5" id="KW-0548">Nucleotidyltransferase</keyword>
<keyword evidence="3" id="KW-0240">DNA-directed RNA polymerase</keyword>
<evidence type="ECO:0000313" key="10">
    <source>
        <dbReference type="EMBL" id="DAG01227.1"/>
    </source>
</evidence>
<keyword evidence="4" id="KW-0808">Transferase</keyword>
<dbReference type="PANTHER" id="PTHR10102">
    <property type="entry name" value="DNA-DIRECTED RNA POLYMERASE, MITOCHONDRIAL"/>
    <property type="match status" value="1"/>
</dbReference>
<keyword evidence="7" id="KW-1195">Viral transcription</keyword>
<dbReference type="InterPro" id="IPR029262">
    <property type="entry name" value="RPOL_N"/>
</dbReference>
<comment type="catalytic activity">
    <reaction evidence="8">
        <text>RNA(n) + a ribonucleoside 5'-triphosphate = RNA(n+1) + diphosphate</text>
        <dbReference type="Rhea" id="RHEA:21248"/>
        <dbReference type="Rhea" id="RHEA-COMP:14527"/>
        <dbReference type="Rhea" id="RHEA-COMP:17342"/>
        <dbReference type="ChEBI" id="CHEBI:33019"/>
        <dbReference type="ChEBI" id="CHEBI:61557"/>
        <dbReference type="ChEBI" id="CHEBI:140395"/>
        <dbReference type="EC" id="2.7.7.6"/>
    </reaction>
</comment>
<evidence type="ECO:0000256" key="4">
    <source>
        <dbReference type="ARBA" id="ARBA00022679"/>
    </source>
</evidence>
<dbReference type="GO" id="GO:0006351">
    <property type="term" value="P:DNA-templated transcription"/>
    <property type="evidence" value="ECO:0007669"/>
    <property type="project" value="InterPro"/>
</dbReference>
<evidence type="ECO:0000256" key="3">
    <source>
        <dbReference type="ARBA" id="ARBA00022478"/>
    </source>
</evidence>
<dbReference type="InterPro" id="IPR002092">
    <property type="entry name" value="DNA-dir_Rpol_phage-type"/>
</dbReference>
<evidence type="ECO:0000256" key="8">
    <source>
        <dbReference type="ARBA" id="ARBA00048552"/>
    </source>
</evidence>
<dbReference type="EMBL" id="BK016189">
    <property type="protein sequence ID" value="DAG01227.1"/>
    <property type="molecule type" value="Genomic_DNA"/>
</dbReference>
<evidence type="ECO:0000256" key="7">
    <source>
        <dbReference type="ARBA" id="ARBA00023314"/>
    </source>
</evidence>
<dbReference type="Gene3D" id="1.10.1320.10">
    <property type="entry name" value="DNA-directed RNA polymerase, N-terminal domain"/>
    <property type="match status" value="1"/>
</dbReference>
<name>A0A8S5V3P0_9CAUD</name>
<evidence type="ECO:0000259" key="9">
    <source>
        <dbReference type="SMART" id="SM01311"/>
    </source>
</evidence>
<dbReference type="EC" id="2.7.7.6" evidence="2"/>
<reference evidence="10" key="1">
    <citation type="journal article" date="2021" name="Proc. Natl. Acad. Sci. U.S.A.">
        <title>A Catalog of Tens of Thousands of Viruses from Human Metagenomes Reveals Hidden Associations with Chronic Diseases.</title>
        <authorList>
            <person name="Tisza M.J."/>
            <person name="Buck C.B."/>
        </authorList>
    </citation>
    <scope>NUCLEOTIDE SEQUENCE</scope>
    <source>
        <strain evidence="10">CtVfb8</strain>
    </source>
</reference>
<organism evidence="10">
    <name type="scientific">Caudovirales sp. ctVfb8</name>
    <dbReference type="NCBI Taxonomy" id="2825766"/>
    <lineage>
        <taxon>Viruses</taxon>
        <taxon>Duplodnaviria</taxon>
        <taxon>Heunggongvirae</taxon>
        <taxon>Uroviricota</taxon>
        <taxon>Caudoviricetes</taxon>
    </lineage>
</organism>
<dbReference type="PROSITE" id="PS00900">
    <property type="entry name" value="RNA_POL_PHAGE_1"/>
    <property type="match status" value="1"/>
</dbReference>
<dbReference type="GO" id="GO:0019083">
    <property type="term" value="P:viral transcription"/>
    <property type="evidence" value="ECO:0007669"/>
    <property type="project" value="UniProtKB-KW"/>
</dbReference>
<evidence type="ECO:0000256" key="6">
    <source>
        <dbReference type="ARBA" id="ARBA00023163"/>
    </source>
</evidence>
<dbReference type="InterPro" id="IPR024075">
    <property type="entry name" value="DNA-dir_RNA_pol_helix_hairp_sf"/>
</dbReference>
<dbReference type="GO" id="GO:0000428">
    <property type="term" value="C:DNA-directed RNA polymerase complex"/>
    <property type="evidence" value="ECO:0007669"/>
    <property type="project" value="UniProtKB-KW"/>
</dbReference>